<keyword evidence="3" id="KW-1185">Reference proteome</keyword>
<dbReference type="RefSeq" id="WP_107991721.1">
    <property type="nucleotide sequence ID" value="NZ_QAYG01000012.1"/>
</dbReference>
<organism evidence="2 3">
    <name type="scientific">Breoghania corrubedonensis</name>
    <dbReference type="NCBI Taxonomy" id="665038"/>
    <lineage>
        <taxon>Bacteria</taxon>
        <taxon>Pseudomonadati</taxon>
        <taxon>Pseudomonadota</taxon>
        <taxon>Alphaproteobacteria</taxon>
        <taxon>Hyphomicrobiales</taxon>
        <taxon>Stappiaceae</taxon>
        <taxon>Breoghania</taxon>
    </lineage>
</organism>
<comment type="caution">
    <text evidence="2">The sequence shown here is derived from an EMBL/GenBank/DDBJ whole genome shotgun (WGS) entry which is preliminary data.</text>
</comment>
<dbReference type="AlphaFoldDB" id="A0A2T5UW18"/>
<proteinExistence type="predicted"/>
<sequence length="124" mass="13289">MRDYPKRCGRGPIGAMGLCLTLSTAQALAGTAAIENGLYDAYSCAAEESDQRVELRDGAASFHGYECRLSNPRALDGFEGAVLFAADCDGEGGKWSENTVLMQTRDGGIALLTSSWGDHYERCK</sequence>
<evidence type="ECO:0008006" key="4">
    <source>
        <dbReference type="Google" id="ProtNLM"/>
    </source>
</evidence>
<dbReference type="Proteomes" id="UP000244081">
    <property type="component" value="Unassembled WGS sequence"/>
</dbReference>
<keyword evidence="1" id="KW-0732">Signal</keyword>
<protein>
    <recommendedName>
        <fullName evidence="4">Cyanovirin-N domain-containing protein</fullName>
    </recommendedName>
</protein>
<dbReference type="OrthoDB" id="7727934at2"/>
<evidence type="ECO:0000313" key="3">
    <source>
        <dbReference type="Proteomes" id="UP000244081"/>
    </source>
</evidence>
<dbReference type="EMBL" id="QAYG01000012">
    <property type="protein sequence ID" value="PTW55682.1"/>
    <property type="molecule type" value="Genomic_DNA"/>
</dbReference>
<feature type="chain" id="PRO_5015576160" description="Cyanovirin-N domain-containing protein" evidence="1">
    <location>
        <begin position="30"/>
        <end position="124"/>
    </location>
</feature>
<reference evidence="2 3" key="1">
    <citation type="submission" date="2018-04" db="EMBL/GenBank/DDBJ databases">
        <title>Genomic Encyclopedia of Archaeal and Bacterial Type Strains, Phase II (KMG-II): from individual species to whole genera.</title>
        <authorList>
            <person name="Goeker M."/>
        </authorList>
    </citation>
    <scope>NUCLEOTIDE SEQUENCE [LARGE SCALE GENOMIC DNA]</scope>
    <source>
        <strain evidence="2 3">DSM 23382</strain>
    </source>
</reference>
<evidence type="ECO:0000313" key="2">
    <source>
        <dbReference type="EMBL" id="PTW55682.1"/>
    </source>
</evidence>
<gene>
    <name evidence="2" type="ORF">C8N35_1125</name>
</gene>
<feature type="signal peptide" evidence="1">
    <location>
        <begin position="1"/>
        <end position="29"/>
    </location>
</feature>
<name>A0A2T5UW18_9HYPH</name>
<evidence type="ECO:0000256" key="1">
    <source>
        <dbReference type="SAM" id="SignalP"/>
    </source>
</evidence>
<accession>A0A2T5UW18</accession>